<evidence type="ECO:0000313" key="1">
    <source>
        <dbReference type="EMBL" id="ORY89013.1"/>
    </source>
</evidence>
<dbReference type="AlphaFoldDB" id="A0A1Y2G057"/>
<organism evidence="1 2">
    <name type="scientific">Leucosporidium creatinivorum</name>
    <dbReference type="NCBI Taxonomy" id="106004"/>
    <lineage>
        <taxon>Eukaryota</taxon>
        <taxon>Fungi</taxon>
        <taxon>Dikarya</taxon>
        <taxon>Basidiomycota</taxon>
        <taxon>Pucciniomycotina</taxon>
        <taxon>Microbotryomycetes</taxon>
        <taxon>Leucosporidiales</taxon>
        <taxon>Leucosporidium</taxon>
    </lineage>
</organism>
<dbReference type="InterPro" id="IPR032675">
    <property type="entry name" value="LRR_dom_sf"/>
</dbReference>
<protein>
    <submittedName>
        <fullName evidence="1">Uncharacterized protein</fullName>
    </submittedName>
</protein>
<dbReference type="Proteomes" id="UP000193467">
    <property type="component" value="Unassembled WGS sequence"/>
</dbReference>
<gene>
    <name evidence="1" type="ORF">BCR35DRAFT_350523</name>
</gene>
<dbReference type="SUPFAM" id="SSF52047">
    <property type="entry name" value="RNI-like"/>
    <property type="match status" value="1"/>
</dbReference>
<keyword evidence="2" id="KW-1185">Reference proteome</keyword>
<evidence type="ECO:0000313" key="2">
    <source>
        <dbReference type="Proteomes" id="UP000193467"/>
    </source>
</evidence>
<name>A0A1Y2G057_9BASI</name>
<accession>A0A1Y2G057</accession>
<sequence>MESTPSPTGSQKSAADLPSTLLSLPTEVLARIVELSARQDESYWERVLAAATDRELEMVHLLDGAGMSLSNLSLVNKQLHGLCCAHLFKTLRSSRAILPAFRYYVCAAYSRHFTRVIFDNDTEEEALAYTLSSSTAFPNLRSLSVHRAAAIVLLGKSLTKDDVLNEDEEKDARKSTFRRLAAKVPRLALLGPFRGEAATMLRCFANLTSLELAIHSPDQNKDGGLTNALASLTNLRRLSLAATNLQGRLNAAWGETRWAFEETLTSFALKMEKLDAATWSFGTRFTSSLQQLRLEFDDASIPHLDCADSHSVLLACEAQTHPWSIVSACKALHTLHLCCPAPAALAILGGLLAHGDSKLRRLDLSLEDLPDIQWDDEDASPRLSLLLLAPSLTRLSLTSLSSHIRMPSVSTLALRAFCDAQGITLDSQSGLWEPFLRTGRGSEGVLRSAFTDRRCDVAKEILEWAVRYNERLRSTEDAEGVEDLLGLLENLKARKMLEED</sequence>
<proteinExistence type="predicted"/>
<reference evidence="1 2" key="1">
    <citation type="submission" date="2016-07" db="EMBL/GenBank/DDBJ databases">
        <title>Pervasive Adenine N6-methylation of Active Genes in Fungi.</title>
        <authorList>
            <consortium name="DOE Joint Genome Institute"/>
            <person name="Mondo S.J."/>
            <person name="Dannebaum R.O."/>
            <person name="Kuo R.C."/>
            <person name="Labutti K."/>
            <person name="Haridas S."/>
            <person name="Kuo A."/>
            <person name="Salamov A."/>
            <person name="Ahrendt S.R."/>
            <person name="Lipzen A."/>
            <person name="Sullivan W."/>
            <person name="Andreopoulos W.B."/>
            <person name="Clum A."/>
            <person name="Lindquist E."/>
            <person name="Daum C."/>
            <person name="Ramamoorthy G.K."/>
            <person name="Gryganskyi A."/>
            <person name="Culley D."/>
            <person name="Magnuson J.K."/>
            <person name="James T.Y."/>
            <person name="O'Malley M.A."/>
            <person name="Stajich J.E."/>
            <person name="Spatafora J.W."/>
            <person name="Visel A."/>
            <person name="Grigoriev I.V."/>
        </authorList>
    </citation>
    <scope>NUCLEOTIDE SEQUENCE [LARGE SCALE GENOMIC DNA]</scope>
    <source>
        <strain evidence="1 2">62-1032</strain>
    </source>
</reference>
<dbReference type="Gene3D" id="3.80.10.10">
    <property type="entry name" value="Ribonuclease Inhibitor"/>
    <property type="match status" value="1"/>
</dbReference>
<comment type="caution">
    <text evidence="1">The sequence shown here is derived from an EMBL/GenBank/DDBJ whole genome shotgun (WGS) entry which is preliminary data.</text>
</comment>
<dbReference type="EMBL" id="MCGR01000007">
    <property type="protein sequence ID" value="ORY89013.1"/>
    <property type="molecule type" value="Genomic_DNA"/>
</dbReference>
<dbReference type="InParanoid" id="A0A1Y2G057"/>